<dbReference type="Proteomes" id="UP001162164">
    <property type="component" value="Unassembled WGS sequence"/>
</dbReference>
<dbReference type="EMBL" id="JAPWTJ010000474">
    <property type="protein sequence ID" value="KAJ8978089.1"/>
    <property type="molecule type" value="Genomic_DNA"/>
</dbReference>
<reference evidence="3" key="1">
    <citation type="journal article" date="2023" name="Insect Mol. Biol.">
        <title>Genome sequencing provides insights into the evolution of gene families encoding plant cell wall-degrading enzymes in longhorned beetles.</title>
        <authorList>
            <person name="Shin N.R."/>
            <person name="Okamura Y."/>
            <person name="Kirsch R."/>
            <person name="Pauchet Y."/>
        </authorList>
    </citation>
    <scope>NUCLEOTIDE SEQUENCE</scope>
    <source>
        <strain evidence="3">MMC_N1</strain>
    </source>
</reference>
<organism evidence="3 4">
    <name type="scientific">Molorchus minor</name>
    <dbReference type="NCBI Taxonomy" id="1323400"/>
    <lineage>
        <taxon>Eukaryota</taxon>
        <taxon>Metazoa</taxon>
        <taxon>Ecdysozoa</taxon>
        <taxon>Arthropoda</taxon>
        <taxon>Hexapoda</taxon>
        <taxon>Insecta</taxon>
        <taxon>Pterygota</taxon>
        <taxon>Neoptera</taxon>
        <taxon>Endopterygota</taxon>
        <taxon>Coleoptera</taxon>
        <taxon>Polyphaga</taxon>
        <taxon>Cucujiformia</taxon>
        <taxon>Chrysomeloidea</taxon>
        <taxon>Cerambycidae</taxon>
        <taxon>Lamiinae</taxon>
        <taxon>Monochamini</taxon>
        <taxon>Molorchus</taxon>
    </lineage>
</organism>
<proteinExistence type="predicted"/>
<keyword evidence="2" id="KW-1133">Transmembrane helix</keyword>
<keyword evidence="2" id="KW-0812">Transmembrane</keyword>
<comment type="caution">
    <text evidence="3">The sequence shown here is derived from an EMBL/GenBank/DDBJ whole genome shotgun (WGS) entry which is preliminary data.</text>
</comment>
<gene>
    <name evidence="3" type="ORF">NQ317_004623</name>
</gene>
<evidence type="ECO:0000256" key="2">
    <source>
        <dbReference type="SAM" id="Phobius"/>
    </source>
</evidence>
<keyword evidence="4" id="KW-1185">Reference proteome</keyword>
<name>A0ABQ9JJJ3_9CUCU</name>
<feature type="region of interest" description="Disordered" evidence="1">
    <location>
        <begin position="122"/>
        <end position="158"/>
    </location>
</feature>
<feature type="transmembrane region" description="Helical" evidence="2">
    <location>
        <begin position="173"/>
        <end position="193"/>
    </location>
</feature>
<evidence type="ECO:0000313" key="3">
    <source>
        <dbReference type="EMBL" id="KAJ8978089.1"/>
    </source>
</evidence>
<feature type="compositionally biased region" description="Gly residues" evidence="1">
    <location>
        <begin position="130"/>
        <end position="148"/>
    </location>
</feature>
<keyword evidence="2" id="KW-0472">Membrane</keyword>
<protein>
    <submittedName>
        <fullName evidence="3">Uncharacterized protein</fullName>
    </submittedName>
</protein>
<sequence length="198" mass="21609">MTYTRKFKFVDSILKTKHSRKEAVAPLKKELKTVTLIVLSSFILMVVHGAPQFDNNGAYQLDNSGTYKQSEGQYHPDNTGEYRHDVSGAYSGQYIHDNSGSYFHDNSGDYIPDHNPYIHQEGNNGLDSGNVGGSGGFGGGRGNNGGAGTARQTSASMKKTRERYAPACIGERLLFDGASVLIVVGIFACIYRVGLYRK</sequence>
<evidence type="ECO:0000256" key="1">
    <source>
        <dbReference type="SAM" id="MobiDB-lite"/>
    </source>
</evidence>
<evidence type="ECO:0000313" key="4">
    <source>
        <dbReference type="Proteomes" id="UP001162164"/>
    </source>
</evidence>
<accession>A0ABQ9JJJ3</accession>